<dbReference type="InterPro" id="IPR004088">
    <property type="entry name" value="KH_dom_type_1"/>
</dbReference>
<evidence type="ECO:0000259" key="3">
    <source>
        <dbReference type="Pfam" id="PF00013"/>
    </source>
</evidence>
<dbReference type="Gene3D" id="3.30.1370.10">
    <property type="entry name" value="K Homology domain, type 1"/>
    <property type="match status" value="2"/>
</dbReference>
<comment type="caution">
    <text evidence="4">The sequence shown here is derived from an EMBL/GenBank/DDBJ whole genome shotgun (WGS) entry which is preliminary data.</text>
</comment>
<proteinExistence type="predicted"/>
<dbReference type="SUPFAM" id="SSF54791">
    <property type="entry name" value="Eukaryotic type KH-domain (KH-domain type I)"/>
    <property type="match status" value="2"/>
</dbReference>
<feature type="domain" description="K Homology" evidence="3">
    <location>
        <begin position="142"/>
        <end position="191"/>
    </location>
</feature>
<accession>A0AAW2RHT5</accession>
<name>A0AAW2RHT5_SESRA</name>
<dbReference type="PROSITE" id="PS50084">
    <property type="entry name" value="KH_TYPE_1"/>
    <property type="match status" value="2"/>
</dbReference>
<evidence type="ECO:0000313" key="4">
    <source>
        <dbReference type="EMBL" id="KAL0379023.1"/>
    </source>
</evidence>
<sequence length="295" mass="31154">MEETAFPSQKSTKSETTQKLKNHPSSSARGGGSKNTRKHHPTPPAAGEGCSNNTRKHHPAPPAQDKAVPTILESTNQLPPPQEKAVPTILESTIQLPPPAGQGGSNSTRKHHPAPPAAGQGGSNSTRKHHPAPPVAGQVAFRLLCHDHTAGGVIGSSGSVIKHLETLTGSKIRFEEGTPNCHERVINIVGDAVVGRKISVGRSEEYEMVDVSKAQEGLMRVFERVLEVEANAGNNKNEDNEHNSNGLITCRLLAPAGQIGALIGKRGKVVDGIRRSSGAKIRVFEGGADSCLCRP</sequence>
<dbReference type="AlphaFoldDB" id="A0AAW2RHT5"/>
<keyword evidence="1" id="KW-0694">RNA-binding</keyword>
<evidence type="ECO:0000256" key="1">
    <source>
        <dbReference type="PROSITE-ProRule" id="PRU00117"/>
    </source>
</evidence>
<reference evidence="4" key="1">
    <citation type="submission" date="2020-06" db="EMBL/GenBank/DDBJ databases">
        <authorList>
            <person name="Li T."/>
            <person name="Hu X."/>
            <person name="Zhang T."/>
            <person name="Song X."/>
            <person name="Zhang H."/>
            <person name="Dai N."/>
            <person name="Sheng W."/>
            <person name="Hou X."/>
            <person name="Wei L."/>
        </authorList>
    </citation>
    <scope>NUCLEOTIDE SEQUENCE</scope>
    <source>
        <strain evidence="4">G02</strain>
        <tissue evidence="4">Leaf</tissue>
    </source>
</reference>
<feature type="region of interest" description="Disordered" evidence="2">
    <location>
        <begin position="1"/>
        <end position="133"/>
    </location>
</feature>
<dbReference type="EMBL" id="JACGWJ010000013">
    <property type="protein sequence ID" value="KAL0379023.1"/>
    <property type="molecule type" value="Genomic_DNA"/>
</dbReference>
<evidence type="ECO:0000256" key="2">
    <source>
        <dbReference type="SAM" id="MobiDB-lite"/>
    </source>
</evidence>
<dbReference type="InterPro" id="IPR036612">
    <property type="entry name" value="KH_dom_type_1_sf"/>
</dbReference>
<reference evidence="4" key="2">
    <citation type="journal article" date="2024" name="Plant">
        <title>Genomic evolution and insights into agronomic trait innovations of Sesamum species.</title>
        <authorList>
            <person name="Miao H."/>
            <person name="Wang L."/>
            <person name="Qu L."/>
            <person name="Liu H."/>
            <person name="Sun Y."/>
            <person name="Le M."/>
            <person name="Wang Q."/>
            <person name="Wei S."/>
            <person name="Zheng Y."/>
            <person name="Lin W."/>
            <person name="Duan Y."/>
            <person name="Cao H."/>
            <person name="Xiong S."/>
            <person name="Wang X."/>
            <person name="Wei L."/>
            <person name="Li C."/>
            <person name="Ma Q."/>
            <person name="Ju M."/>
            <person name="Zhao R."/>
            <person name="Li G."/>
            <person name="Mu C."/>
            <person name="Tian Q."/>
            <person name="Mei H."/>
            <person name="Zhang T."/>
            <person name="Gao T."/>
            <person name="Zhang H."/>
        </authorList>
    </citation>
    <scope>NUCLEOTIDE SEQUENCE</scope>
    <source>
        <strain evidence="4">G02</strain>
    </source>
</reference>
<dbReference type="Pfam" id="PF00013">
    <property type="entry name" value="KH_1"/>
    <property type="match status" value="2"/>
</dbReference>
<feature type="domain" description="K Homology" evidence="3">
    <location>
        <begin position="249"/>
        <end position="286"/>
    </location>
</feature>
<feature type="compositionally biased region" description="Polar residues" evidence="2">
    <location>
        <begin position="1"/>
        <end position="11"/>
    </location>
</feature>
<organism evidence="4">
    <name type="scientific">Sesamum radiatum</name>
    <name type="common">Black benniseed</name>
    <dbReference type="NCBI Taxonomy" id="300843"/>
    <lineage>
        <taxon>Eukaryota</taxon>
        <taxon>Viridiplantae</taxon>
        <taxon>Streptophyta</taxon>
        <taxon>Embryophyta</taxon>
        <taxon>Tracheophyta</taxon>
        <taxon>Spermatophyta</taxon>
        <taxon>Magnoliopsida</taxon>
        <taxon>eudicotyledons</taxon>
        <taxon>Gunneridae</taxon>
        <taxon>Pentapetalae</taxon>
        <taxon>asterids</taxon>
        <taxon>lamiids</taxon>
        <taxon>Lamiales</taxon>
        <taxon>Pedaliaceae</taxon>
        <taxon>Sesamum</taxon>
    </lineage>
</organism>
<feature type="compositionally biased region" description="Polar residues" evidence="2">
    <location>
        <begin position="19"/>
        <end position="28"/>
    </location>
</feature>
<protein>
    <recommendedName>
        <fullName evidence="3">K Homology domain-containing protein</fullName>
    </recommendedName>
</protein>
<dbReference type="GO" id="GO:0003723">
    <property type="term" value="F:RNA binding"/>
    <property type="evidence" value="ECO:0007669"/>
    <property type="project" value="UniProtKB-UniRule"/>
</dbReference>
<gene>
    <name evidence="4" type="ORF">Sradi_3207800</name>
</gene>
<dbReference type="PANTHER" id="PTHR10288">
    <property type="entry name" value="KH DOMAIN CONTAINING RNA BINDING PROTEIN"/>
    <property type="match status" value="1"/>
</dbReference>